<proteinExistence type="predicted"/>
<dbReference type="CDD" id="cd05819">
    <property type="entry name" value="NHL"/>
    <property type="match status" value="1"/>
</dbReference>
<evidence type="ECO:0000313" key="5">
    <source>
        <dbReference type="EMBL" id="CAF1123398.1"/>
    </source>
</evidence>
<sequence>MPLAMANLCTITGNTVVSRICSSATWEQNSITFFKDFWNNYWYYNDFALDSDNNLILGDRSNNRVAKFTGKNFTVVTLLAAGNRTYYLETMFVHSSGAIYTVESRYNYTSWQRLYRIQRYADADGITGVTLFDETSCGTAPNQICGCNNLFVDSQGGIYCSDSQNHRVVKIIPYTSTLIVIAGTTNGTSGYQLNELSYPSSIFVDKVGNLFVLDSGNYRILKFTPGSRNGTSLFSTSWYSWGSYMLVDDFGIIYYTTYNAVYRWVPGTTYPTMILSGVSFSRLRFDTYGNLYTIDYSKDGEND</sequence>
<protein>
    <submittedName>
        <fullName evidence="5">Uncharacterized protein</fullName>
    </submittedName>
</protein>
<keyword evidence="1" id="KW-0732">Signal</keyword>
<organism evidence="5 6">
    <name type="scientific">Rotaria sordida</name>
    <dbReference type="NCBI Taxonomy" id="392033"/>
    <lineage>
        <taxon>Eukaryota</taxon>
        <taxon>Metazoa</taxon>
        <taxon>Spiralia</taxon>
        <taxon>Gnathifera</taxon>
        <taxon>Rotifera</taxon>
        <taxon>Eurotatoria</taxon>
        <taxon>Bdelloidea</taxon>
        <taxon>Philodinida</taxon>
        <taxon>Philodinidae</taxon>
        <taxon>Rotaria</taxon>
    </lineage>
</organism>
<evidence type="ECO:0000256" key="3">
    <source>
        <dbReference type="ARBA" id="ARBA00023180"/>
    </source>
</evidence>
<dbReference type="PANTHER" id="PTHR10680">
    <property type="entry name" value="PEPTIDYL-GLYCINE ALPHA-AMIDATING MONOOXYGENASE"/>
    <property type="match status" value="1"/>
</dbReference>
<feature type="repeat" description="NHL" evidence="4">
    <location>
        <begin position="195"/>
        <end position="226"/>
    </location>
</feature>
<dbReference type="OrthoDB" id="10044505at2759"/>
<evidence type="ECO:0000313" key="6">
    <source>
        <dbReference type="Proteomes" id="UP000663882"/>
    </source>
</evidence>
<dbReference type="Proteomes" id="UP000663882">
    <property type="component" value="Unassembled WGS sequence"/>
</dbReference>
<dbReference type="SUPFAM" id="SSF101898">
    <property type="entry name" value="NHL repeat"/>
    <property type="match status" value="1"/>
</dbReference>
<evidence type="ECO:0000256" key="1">
    <source>
        <dbReference type="ARBA" id="ARBA00022729"/>
    </source>
</evidence>
<dbReference type="InterPro" id="IPR011042">
    <property type="entry name" value="6-blade_b-propeller_TolB-like"/>
</dbReference>
<dbReference type="GO" id="GO:0005576">
    <property type="term" value="C:extracellular region"/>
    <property type="evidence" value="ECO:0007669"/>
    <property type="project" value="TreeGrafter"/>
</dbReference>
<gene>
    <name evidence="5" type="ORF">RFH988_LOCUS20475</name>
</gene>
<accession>A0A814QRP9</accession>
<keyword evidence="3" id="KW-0325">Glycoprotein</keyword>
<evidence type="ECO:0000256" key="2">
    <source>
        <dbReference type="ARBA" id="ARBA00022737"/>
    </source>
</evidence>
<name>A0A814QRP9_9BILA</name>
<dbReference type="Gene3D" id="2.120.10.30">
    <property type="entry name" value="TolB, C-terminal domain"/>
    <property type="match status" value="1"/>
</dbReference>
<reference evidence="5" key="1">
    <citation type="submission" date="2021-02" db="EMBL/GenBank/DDBJ databases">
        <authorList>
            <person name="Nowell W R."/>
        </authorList>
    </citation>
    <scope>NUCLEOTIDE SEQUENCE</scope>
</reference>
<dbReference type="InterPro" id="IPR001258">
    <property type="entry name" value="NHL_repeat"/>
</dbReference>
<keyword evidence="2" id="KW-0677">Repeat</keyword>
<comment type="caution">
    <text evidence="5">The sequence shown here is derived from an EMBL/GenBank/DDBJ whole genome shotgun (WGS) entry which is preliminary data.</text>
</comment>
<evidence type="ECO:0000256" key="4">
    <source>
        <dbReference type="PROSITE-ProRule" id="PRU00504"/>
    </source>
</evidence>
<dbReference type="EMBL" id="CAJNOO010001258">
    <property type="protein sequence ID" value="CAF1123398.1"/>
    <property type="molecule type" value="Genomic_DNA"/>
</dbReference>
<dbReference type="AlphaFoldDB" id="A0A814QRP9"/>
<dbReference type="PANTHER" id="PTHR10680:SF14">
    <property type="entry name" value="PEPTIDYL-GLYCINE ALPHA-AMIDATING MONOOXYGENASE"/>
    <property type="match status" value="1"/>
</dbReference>
<dbReference type="PROSITE" id="PS51125">
    <property type="entry name" value="NHL"/>
    <property type="match status" value="1"/>
</dbReference>